<name>A0ABV7G2U0_9PROT</name>
<feature type="transmembrane region" description="Helical" evidence="7">
    <location>
        <begin position="268"/>
        <end position="289"/>
    </location>
</feature>
<protein>
    <recommendedName>
        <fullName evidence="7">Protein-methionine-sulfoxide reductase heme-binding subunit MsrQ</fullName>
    </recommendedName>
    <alternativeName>
        <fullName evidence="7">Flavocytochrome MsrQ</fullName>
    </alternativeName>
</protein>
<keyword evidence="7" id="KW-0349">Heme</keyword>
<accession>A0ABV7G2U0</accession>
<dbReference type="InterPro" id="IPR013130">
    <property type="entry name" value="Fe3_Rdtase_TM_dom"/>
</dbReference>
<keyword evidence="5 7" id="KW-0408">Iron</keyword>
<keyword evidence="7" id="KW-0479">Metal-binding</keyword>
<evidence type="ECO:0000313" key="9">
    <source>
        <dbReference type="EMBL" id="MFC3125858.1"/>
    </source>
</evidence>
<evidence type="ECO:0000256" key="3">
    <source>
        <dbReference type="ARBA" id="ARBA00022692"/>
    </source>
</evidence>
<evidence type="ECO:0000256" key="5">
    <source>
        <dbReference type="ARBA" id="ARBA00023004"/>
    </source>
</evidence>
<keyword evidence="2 7" id="KW-0813">Transport</keyword>
<keyword evidence="10" id="KW-1185">Reference proteome</keyword>
<proteinExistence type="inferred from homology"/>
<dbReference type="Pfam" id="PF01794">
    <property type="entry name" value="Ferric_reduct"/>
    <property type="match status" value="1"/>
</dbReference>
<evidence type="ECO:0000256" key="7">
    <source>
        <dbReference type="HAMAP-Rule" id="MF_01207"/>
    </source>
</evidence>
<feature type="transmembrane region" description="Helical" evidence="7">
    <location>
        <begin position="99"/>
        <end position="118"/>
    </location>
</feature>
<feature type="transmembrane region" description="Helical" evidence="7">
    <location>
        <begin position="196"/>
        <end position="215"/>
    </location>
</feature>
<keyword evidence="3 7" id="KW-0812">Transmembrane</keyword>
<dbReference type="EMBL" id="JBHRTN010000010">
    <property type="protein sequence ID" value="MFC3125858.1"/>
    <property type="molecule type" value="Genomic_DNA"/>
</dbReference>
<keyword evidence="6 7" id="KW-0472">Membrane</keyword>
<evidence type="ECO:0000256" key="2">
    <source>
        <dbReference type="ARBA" id="ARBA00022448"/>
    </source>
</evidence>
<dbReference type="RefSeq" id="WP_379596817.1">
    <property type="nucleotide sequence ID" value="NZ_JBHRTN010000010.1"/>
</dbReference>
<feature type="transmembrane region" description="Helical" evidence="7">
    <location>
        <begin position="138"/>
        <end position="161"/>
    </location>
</feature>
<organism evidence="9 10">
    <name type="scientific">Teichococcus globiformis</name>
    <dbReference type="NCBI Taxonomy" id="2307229"/>
    <lineage>
        <taxon>Bacteria</taxon>
        <taxon>Pseudomonadati</taxon>
        <taxon>Pseudomonadota</taxon>
        <taxon>Alphaproteobacteria</taxon>
        <taxon>Acetobacterales</taxon>
        <taxon>Roseomonadaceae</taxon>
        <taxon>Roseomonas</taxon>
    </lineage>
</organism>
<keyword evidence="7" id="KW-1003">Cell membrane</keyword>
<evidence type="ECO:0000256" key="1">
    <source>
        <dbReference type="ARBA" id="ARBA00004141"/>
    </source>
</evidence>
<dbReference type="PANTHER" id="PTHR36964:SF1">
    <property type="entry name" value="PROTEIN-METHIONINE-SULFOXIDE REDUCTASE HEME-BINDING SUBUNIT MSRQ"/>
    <property type="match status" value="1"/>
</dbReference>
<keyword evidence="7" id="KW-0249">Electron transport</keyword>
<feature type="domain" description="Ferric oxidoreductase" evidence="8">
    <location>
        <begin position="71"/>
        <end position="184"/>
    </location>
</feature>
<evidence type="ECO:0000259" key="8">
    <source>
        <dbReference type="Pfam" id="PF01794"/>
    </source>
</evidence>
<feature type="transmembrane region" description="Helical" evidence="7">
    <location>
        <begin position="227"/>
        <end position="248"/>
    </location>
</feature>
<dbReference type="HAMAP" id="MF_01207">
    <property type="entry name" value="MsrQ"/>
    <property type="match status" value="1"/>
</dbReference>
<keyword evidence="7" id="KW-0285">Flavoprotein</keyword>
<keyword evidence="7" id="KW-0288">FMN</keyword>
<gene>
    <name evidence="7" type="primary">msrQ</name>
    <name evidence="9" type="ORF">ACFOD4_12375</name>
</gene>
<keyword evidence="4 7" id="KW-1133">Transmembrane helix</keyword>
<comment type="caution">
    <text evidence="9">The sequence shown here is derived from an EMBL/GenBank/DDBJ whole genome shotgun (WGS) entry which is preliminary data.</text>
</comment>
<evidence type="ECO:0000256" key="4">
    <source>
        <dbReference type="ARBA" id="ARBA00022989"/>
    </source>
</evidence>
<comment type="function">
    <text evidence="7">Part of the MsrPQ system that repairs oxidized periplasmic proteins containing methionine sulfoxide residues (Met-O), using respiratory chain electrons. Thus protects these proteins from oxidative-stress damage caused by reactive species of oxygen and chlorine generated by the host defense mechanisms. MsrPQ is essential for the maintenance of envelope integrity under bleach stress, rescuing a wide series of structurally unrelated periplasmic proteins from methionine oxidation. MsrQ provides electrons for reduction to the reductase catalytic subunit MsrP, using the quinone pool of the respiratory chain.</text>
</comment>
<dbReference type="Proteomes" id="UP001595593">
    <property type="component" value="Unassembled WGS sequence"/>
</dbReference>
<sequence>MIGRLPKSGIKKSMALKKSGWTSIFRDHGGVVSPLKIGVLIALCLPALLLGLQAAQGALGSRPVVEAIHSTGVWSLRCLLLSLLVTPLRQILHWPRLMLVRRMVGVAAAVYAMLHLLLYAADQNWRLLVVAWEIGTRVYLTVGAIALSGLLLLGVTSTNGWIRRLGGQNWRRVHRLSYGIGILALIHFTLQSKIDVSQAMLMTGFFIWLMGYRVLSRNAGSLGIGKLALLSLMACFATAIIEAAWYGLASGAPFLLVLRANVEPAFGWRPALWVACAGAALVTLRVAALRLRPAQRQNRSYGP</sequence>
<evidence type="ECO:0000256" key="6">
    <source>
        <dbReference type="ARBA" id="ARBA00023136"/>
    </source>
</evidence>
<comment type="subunit">
    <text evidence="7">Heterodimer of a catalytic subunit (MsrP) and a heme-binding subunit (MsrQ).</text>
</comment>
<evidence type="ECO:0000313" key="10">
    <source>
        <dbReference type="Proteomes" id="UP001595593"/>
    </source>
</evidence>
<dbReference type="PANTHER" id="PTHR36964">
    <property type="entry name" value="PROTEIN-METHIONINE-SULFOXIDE REDUCTASE HEME-BINDING SUBUNIT MSRQ"/>
    <property type="match status" value="1"/>
</dbReference>
<reference evidence="10" key="1">
    <citation type="journal article" date="2019" name="Int. J. Syst. Evol. Microbiol.">
        <title>The Global Catalogue of Microorganisms (GCM) 10K type strain sequencing project: providing services to taxonomists for standard genome sequencing and annotation.</title>
        <authorList>
            <consortium name="The Broad Institute Genomics Platform"/>
            <consortium name="The Broad Institute Genome Sequencing Center for Infectious Disease"/>
            <person name="Wu L."/>
            <person name="Ma J."/>
        </authorList>
    </citation>
    <scope>NUCLEOTIDE SEQUENCE [LARGE SCALE GENOMIC DNA]</scope>
    <source>
        <strain evidence="10">KCTC 52094</strain>
    </source>
</reference>
<comment type="similarity">
    <text evidence="7">Belongs to the MsrQ family.</text>
</comment>
<comment type="cofactor">
    <cofactor evidence="7">
        <name>FMN</name>
        <dbReference type="ChEBI" id="CHEBI:58210"/>
    </cofactor>
    <text evidence="7">Binds 1 FMN per subunit.</text>
</comment>
<comment type="subcellular location">
    <subcellularLocation>
        <location evidence="7">Cell membrane</location>
        <topology evidence="7">Multi-pass membrane protein</topology>
    </subcellularLocation>
    <subcellularLocation>
        <location evidence="1">Membrane</location>
        <topology evidence="1">Multi-pass membrane protein</topology>
    </subcellularLocation>
</comment>
<feature type="transmembrane region" description="Helical" evidence="7">
    <location>
        <begin position="173"/>
        <end position="190"/>
    </location>
</feature>
<dbReference type="InterPro" id="IPR022837">
    <property type="entry name" value="MsrQ-like"/>
</dbReference>
<comment type="cofactor">
    <cofactor evidence="7">
        <name>heme b</name>
        <dbReference type="ChEBI" id="CHEBI:60344"/>
    </cofactor>
    <text evidence="7">Binds 1 heme b (iron(II)-protoporphyrin IX) group per subunit.</text>
</comment>